<reference evidence="1" key="1">
    <citation type="submission" date="2023-04" db="EMBL/GenBank/DDBJ databases">
        <title>A chromosome-level genome assembly of the parasitoid wasp Eretmocerus hayati.</title>
        <authorList>
            <person name="Zhong Y."/>
            <person name="Liu S."/>
            <person name="Liu Y."/>
        </authorList>
    </citation>
    <scope>NUCLEOTIDE SEQUENCE</scope>
    <source>
        <strain evidence="1">ZJU_SS_LIU_2023</strain>
    </source>
</reference>
<proteinExistence type="predicted"/>
<keyword evidence="2" id="KW-1185">Reference proteome</keyword>
<evidence type="ECO:0000313" key="2">
    <source>
        <dbReference type="Proteomes" id="UP001239111"/>
    </source>
</evidence>
<comment type="caution">
    <text evidence="1">The sequence shown here is derived from an EMBL/GenBank/DDBJ whole genome shotgun (WGS) entry which is preliminary data.</text>
</comment>
<dbReference type="EMBL" id="CM056741">
    <property type="protein sequence ID" value="KAJ8685138.1"/>
    <property type="molecule type" value="Genomic_DNA"/>
</dbReference>
<gene>
    <name evidence="1" type="ORF">QAD02_020931</name>
</gene>
<dbReference type="Proteomes" id="UP001239111">
    <property type="component" value="Chromosome 1"/>
</dbReference>
<name>A0ACC2PQ50_9HYME</name>
<sequence>MRASIAGLDTAPERLIRGAVQASIPGILDVYYCPTHGILPLLVTGLADDTNGAHVSSGRISNLTTTGLNESQCGIDTKLDQIIALDINASGCVFLNVCSVKWPI</sequence>
<evidence type="ECO:0000313" key="1">
    <source>
        <dbReference type="EMBL" id="KAJ8685138.1"/>
    </source>
</evidence>
<protein>
    <submittedName>
        <fullName evidence="1">Uncharacterized protein</fullName>
    </submittedName>
</protein>
<organism evidence="1 2">
    <name type="scientific">Eretmocerus hayati</name>
    <dbReference type="NCBI Taxonomy" id="131215"/>
    <lineage>
        <taxon>Eukaryota</taxon>
        <taxon>Metazoa</taxon>
        <taxon>Ecdysozoa</taxon>
        <taxon>Arthropoda</taxon>
        <taxon>Hexapoda</taxon>
        <taxon>Insecta</taxon>
        <taxon>Pterygota</taxon>
        <taxon>Neoptera</taxon>
        <taxon>Endopterygota</taxon>
        <taxon>Hymenoptera</taxon>
        <taxon>Apocrita</taxon>
        <taxon>Proctotrupomorpha</taxon>
        <taxon>Chalcidoidea</taxon>
        <taxon>Aphelinidae</taxon>
        <taxon>Aphelininae</taxon>
        <taxon>Eretmocerus</taxon>
    </lineage>
</organism>
<accession>A0ACC2PQ50</accession>